<evidence type="ECO:0000256" key="3">
    <source>
        <dbReference type="ARBA" id="ARBA00023274"/>
    </source>
</evidence>
<keyword evidence="7" id="KW-0934">Plastid</keyword>
<dbReference type="GeneID" id="54595797"/>
<evidence type="ECO:0000256" key="1">
    <source>
        <dbReference type="ARBA" id="ARBA00005251"/>
    </source>
</evidence>
<dbReference type="InterPro" id="IPR000754">
    <property type="entry name" value="Ribosomal_uS9"/>
</dbReference>
<dbReference type="Gene3D" id="3.30.230.10">
    <property type="match status" value="1"/>
</dbReference>
<dbReference type="InterPro" id="IPR023035">
    <property type="entry name" value="Ribosomal_uS9_bac/plastid"/>
</dbReference>
<geneLocation type="chloroplast" evidence="7"/>
<dbReference type="GO" id="GO:0003735">
    <property type="term" value="F:structural constituent of ribosome"/>
    <property type="evidence" value="ECO:0007669"/>
    <property type="project" value="InterPro"/>
</dbReference>
<dbReference type="GO" id="GO:0015935">
    <property type="term" value="C:small ribosomal subunit"/>
    <property type="evidence" value="ECO:0007669"/>
    <property type="project" value="TreeGrafter"/>
</dbReference>
<gene>
    <name evidence="5 7" type="primary">rps9</name>
</gene>
<dbReference type="GO" id="GO:0006412">
    <property type="term" value="P:translation"/>
    <property type="evidence" value="ECO:0007669"/>
    <property type="project" value="UniProtKB-UniRule"/>
</dbReference>
<dbReference type="SUPFAM" id="SSF54211">
    <property type="entry name" value="Ribosomal protein S5 domain 2-like"/>
    <property type="match status" value="1"/>
</dbReference>
<evidence type="ECO:0000256" key="4">
    <source>
        <dbReference type="ARBA" id="ARBA00035152"/>
    </source>
</evidence>
<evidence type="ECO:0000256" key="5">
    <source>
        <dbReference type="HAMAP-Rule" id="MF_00532"/>
    </source>
</evidence>
<dbReference type="PROSITE" id="PS00360">
    <property type="entry name" value="RIBOSOMAL_S9"/>
    <property type="match status" value="1"/>
</dbReference>
<sequence length="142" mass="15887">MSQKLDILGRGIGRRKEAVAQVQLLPGSGQFIINGIPANLYLQEDPRSILAIESPFQQIFLDHTGDKESLQNLDTIVKVQGGGKVGQANAIKLGVARALCEFKIEYRKSLKDNGLLTQDSRIKERRKYGLKKARKASQYHKR</sequence>
<dbReference type="NCBIfam" id="NF001099">
    <property type="entry name" value="PRK00132.1"/>
    <property type="match status" value="1"/>
</dbReference>
<dbReference type="HAMAP" id="MF_00532_B">
    <property type="entry name" value="Ribosomal_uS9_B"/>
    <property type="match status" value="1"/>
</dbReference>
<dbReference type="InterPro" id="IPR020574">
    <property type="entry name" value="Ribosomal_uS9_CS"/>
</dbReference>
<accession>A0A6H1U5N2</accession>
<dbReference type="PANTHER" id="PTHR21569">
    <property type="entry name" value="RIBOSOMAL PROTEIN S9"/>
    <property type="match status" value="1"/>
</dbReference>
<dbReference type="RefSeq" id="YP_009773732.1">
    <property type="nucleotide sequence ID" value="NC_047431.1"/>
</dbReference>
<evidence type="ECO:0000256" key="2">
    <source>
        <dbReference type="ARBA" id="ARBA00022980"/>
    </source>
</evidence>
<evidence type="ECO:0000313" key="7">
    <source>
        <dbReference type="EMBL" id="QIZ74208.1"/>
    </source>
</evidence>
<reference evidence="7" key="1">
    <citation type="submission" date="2019-11" db="EMBL/GenBank/DDBJ databases">
        <title>The Chloroplast Genome of the Green Alga Stigeoclonium polyrhizum.</title>
        <authorList>
            <person name="Liu B."/>
        </authorList>
    </citation>
    <scope>NUCLEOTIDE SEQUENCE</scope>
</reference>
<dbReference type="PANTHER" id="PTHR21569:SF1">
    <property type="entry name" value="SMALL RIBOSOMAL SUBUNIT PROTEIN US9M"/>
    <property type="match status" value="1"/>
</dbReference>
<name>A0A6H1U5N2_9CHLO</name>
<organism evidence="7">
    <name type="scientific">Chaetophoropsis polyrhiza</name>
    <dbReference type="NCBI Taxonomy" id="2079440"/>
    <lineage>
        <taxon>Eukaryota</taxon>
        <taxon>Viridiplantae</taxon>
        <taxon>Chlorophyta</taxon>
        <taxon>core chlorophytes</taxon>
        <taxon>Chlorophyceae</taxon>
        <taxon>OCC clade</taxon>
        <taxon>Chaetophorales</taxon>
        <taxon>Chaetophoraceae</taxon>
        <taxon>Chaetophoropsis</taxon>
    </lineage>
</organism>
<protein>
    <recommendedName>
        <fullName evidence="4 5">Small ribosomal subunit protein uS9c</fullName>
    </recommendedName>
</protein>
<dbReference type="Pfam" id="PF00380">
    <property type="entry name" value="Ribosomal_S9"/>
    <property type="match status" value="1"/>
</dbReference>
<keyword evidence="2 5" id="KW-0689">Ribosomal protein</keyword>
<proteinExistence type="inferred from homology"/>
<comment type="subcellular location">
    <subcellularLocation>
        <location evidence="5">Plastid</location>
        <location evidence="5">Chloroplast</location>
    </subcellularLocation>
</comment>
<evidence type="ECO:0000256" key="6">
    <source>
        <dbReference type="RuleBase" id="RU003815"/>
    </source>
</evidence>
<keyword evidence="3 5" id="KW-0687">Ribonucleoprotein</keyword>
<dbReference type="GO" id="GO:0009507">
    <property type="term" value="C:chloroplast"/>
    <property type="evidence" value="ECO:0007669"/>
    <property type="project" value="UniProtKB-SubCell"/>
</dbReference>
<keyword evidence="7" id="KW-0150">Chloroplast</keyword>
<dbReference type="InterPro" id="IPR014721">
    <property type="entry name" value="Ribsml_uS5_D2-typ_fold_subgr"/>
</dbReference>
<dbReference type="GO" id="GO:0003723">
    <property type="term" value="F:RNA binding"/>
    <property type="evidence" value="ECO:0007669"/>
    <property type="project" value="TreeGrafter"/>
</dbReference>
<dbReference type="InterPro" id="IPR020568">
    <property type="entry name" value="Ribosomal_Su5_D2-typ_SF"/>
</dbReference>
<comment type="similarity">
    <text evidence="1 5 6">Belongs to the universal ribosomal protein uS9 family.</text>
</comment>
<dbReference type="AlphaFoldDB" id="A0A6H1U5N2"/>
<dbReference type="EMBL" id="MN701587">
    <property type="protein sequence ID" value="QIZ74208.1"/>
    <property type="molecule type" value="Genomic_DNA"/>
</dbReference>